<evidence type="ECO:0000256" key="3">
    <source>
        <dbReference type="PROSITE-ProRule" id="PRU00289"/>
    </source>
</evidence>
<sequence length="884" mass="96349">MAGESAAEQKQAAQGWRWIILSALGVAALLIYTKVWPAAQHLLYSPSPVRDYLLPASIHPLYVIAGVGVGWFWLLFVAAPAIAAAVAALWWALLAWSNHRARTGHLGHLRPGQAWTGEQYPTVPLILGGAGLTLALAGALLRWAGPAAATLPGRLLVVGLLGAAGYGFTQFALWAYARGTITRQINKVTFLASFALGWPDLRAGRVKVIRCGYPRRQKAFPKVVKLLYSQHPRAVGDDLLAEVAAILREVTGYTYTVEHDALTRTLTATHTVVVDDHDAAEDAETVLAPLVASWFDTAAHIASLSVDKPAAVFDAAGRPLDGGQTPSAPPGDSDEELAQRAATTGNDAIAARIREFTVGFVYNLKVSSAYRRGVIEGMVSDALGGSWEAEWSMASRRVRFVRSPGLPVLVDPPLEFPAVTRATIRSLYKHTVIPFGVDAYGNTISWDFKQSPHMLIAGQTSSGKTSALMTVATQCARRGFNVVEIDPKGFDSPGMRDWPNVSLVTAGTDEDGLVGHTAALRFIADTMRDRLSQVKINPNRADDFDPIIVITDEFSNLVVALAEFYATYKTSKEKGAPPTTKDVGILLRTARAVAIHMAIGIQRPDTMFISGEARDNTALRVAMGRLRSKDAAIMMFNDPVAGTRVQPGIKGRGTVQLPDGRFREMQAFYTPKIPATQEQWAALSDHERAILTELRNVDSFWPRRVVDSALRGYDPEDEDQSMSFADIRQSAIVLACERPDLDPLSDQYVRPMTAVRQATMDDEHDSPSEARYDHNQQTAAPAAAASFAAPVDGFDDDYLPTIEDEYGAAIPLAASELVHGDLVDVSFDGVADWKYVHAEPYFTEDADGLDRLVIPYRDLDDSHNTADIEVDPYEVMQARKLHMR</sequence>
<evidence type="ECO:0000256" key="1">
    <source>
        <dbReference type="ARBA" id="ARBA00022741"/>
    </source>
</evidence>
<comment type="caution">
    <text evidence="7">The sequence shown here is derived from an EMBL/GenBank/DDBJ whole genome shotgun (WGS) entry which is preliminary data.</text>
</comment>
<feature type="region of interest" description="Disordered" evidence="4">
    <location>
        <begin position="758"/>
        <end position="783"/>
    </location>
</feature>
<protein>
    <submittedName>
        <fullName evidence="7">FtsK/SpoIIIE family protein</fullName>
    </submittedName>
</protein>
<name>A0A1V3WDX7_MYCKA</name>
<evidence type="ECO:0000259" key="6">
    <source>
        <dbReference type="PROSITE" id="PS50901"/>
    </source>
</evidence>
<dbReference type="AlphaFoldDB" id="A0A1V3WDX7"/>
<keyword evidence="2 3" id="KW-0067">ATP-binding</keyword>
<evidence type="ECO:0000256" key="4">
    <source>
        <dbReference type="SAM" id="MobiDB-lite"/>
    </source>
</evidence>
<dbReference type="PANTHER" id="PTHR22683:SF41">
    <property type="entry name" value="DNA TRANSLOCASE FTSK"/>
    <property type="match status" value="1"/>
</dbReference>
<organism evidence="7 8">
    <name type="scientific">Mycobacterium kansasii</name>
    <dbReference type="NCBI Taxonomy" id="1768"/>
    <lineage>
        <taxon>Bacteria</taxon>
        <taxon>Bacillati</taxon>
        <taxon>Actinomycetota</taxon>
        <taxon>Actinomycetes</taxon>
        <taxon>Mycobacteriales</taxon>
        <taxon>Mycobacteriaceae</taxon>
        <taxon>Mycobacterium</taxon>
    </lineage>
</organism>
<dbReference type="InterPro" id="IPR002543">
    <property type="entry name" value="FtsK_dom"/>
</dbReference>
<feature type="transmembrane region" description="Helical" evidence="5">
    <location>
        <begin position="18"/>
        <end position="39"/>
    </location>
</feature>
<keyword evidence="5" id="KW-1133">Transmembrane helix</keyword>
<dbReference type="EMBL" id="MVBN01000011">
    <property type="protein sequence ID" value="OOK65184.1"/>
    <property type="molecule type" value="Genomic_DNA"/>
</dbReference>
<dbReference type="InterPro" id="IPR050206">
    <property type="entry name" value="FtsK/SpoIIIE/SftA"/>
</dbReference>
<feature type="binding site" evidence="3">
    <location>
        <begin position="458"/>
        <end position="465"/>
    </location>
    <ligand>
        <name>ATP</name>
        <dbReference type="ChEBI" id="CHEBI:30616"/>
    </ligand>
</feature>
<keyword evidence="5" id="KW-0812">Transmembrane</keyword>
<feature type="region of interest" description="Disordered" evidence="4">
    <location>
        <begin position="316"/>
        <end position="336"/>
    </location>
</feature>
<dbReference type="Proteomes" id="UP000188532">
    <property type="component" value="Unassembled WGS sequence"/>
</dbReference>
<dbReference type="PROSITE" id="PS50901">
    <property type="entry name" value="FTSK"/>
    <property type="match status" value="1"/>
</dbReference>
<keyword evidence="5" id="KW-0472">Membrane</keyword>
<proteinExistence type="predicted"/>
<feature type="compositionally biased region" description="Basic and acidic residues" evidence="4">
    <location>
        <begin position="759"/>
        <end position="774"/>
    </location>
</feature>
<evidence type="ECO:0000256" key="5">
    <source>
        <dbReference type="SAM" id="Phobius"/>
    </source>
</evidence>
<dbReference type="Gene3D" id="3.40.50.300">
    <property type="entry name" value="P-loop containing nucleotide triphosphate hydrolases"/>
    <property type="match status" value="1"/>
</dbReference>
<accession>A0A1V3WDX7</accession>
<evidence type="ECO:0000256" key="2">
    <source>
        <dbReference type="ARBA" id="ARBA00022840"/>
    </source>
</evidence>
<dbReference type="SUPFAM" id="SSF52540">
    <property type="entry name" value="P-loop containing nucleoside triphosphate hydrolases"/>
    <property type="match status" value="1"/>
</dbReference>
<keyword evidence="1 3" id="KW-0547">Nucleotide-binding</keyword>
<dbReference type="Pfam" id="PF01580">
    <property type="entry name" value="FtsK_SpoIIIE"/>
    <property type="match status" value="1"/>
</dbReference>
<feature type="transmembrane region" description="Helical" evidence="5">
    <location>
        <begin position="155"/>
        <end position="177"/>
    </location>
</feature>
<dbReference type="GO" id="GO:0003677">
    <property type="term" value="F:DNA binding"/>
    <property type="evidence" value="ECO:0007669"/>
    <property type="project" value="InterPro"/>
</dbReference>
<dbReference type="PANTHER" id="PTHR22683">
    <property type="entry name" value="SPORULATION PROTEIN RELATED"/>
    <property type="match status" value="1"/>
</dbReference>
<dbReference type="InterPro" id="IPR027417">
    <property type="entry name" value="P-loop_NTPase"/>
</dbReference>
<feature type="transmembrane region" description="Helical" evidence="5">
    <location>
        <begin position="60"/>
        <end position="93"/>
    </location>
</feature>
<feature type="domain" description="FtsK" evidence="6">
    <location>
        <begin position="441"/>
        <end position="632"/>
    </location>
</feature>
<dbReference type="GO" id="GO:0005524">
    <property type="term" value="F:ATP binding"/>
    <property type="evidence" value="ECO:0007669"/>
    <property type="project" value="UniProtKB-UniRule"/>
</dbReference>
<reference evidence="7 8" key="1">
    <citation type="submission" date="2017-02" db="EMBL/GenBank/DDBJ databases">
        <title>Complete genome sequences of Mycobacterium kansasii strains isolated from rhesus macaques.</title>
        <authorList>
            <person name="Panda A."/>
            <person name="Nagaraj S."/>
            <person name="Zhao X."/>
            <person name="Tettelin H."/>
            <person name="Detolla L.J."/>
        </authorList>
    </citation>
    <scope>NUCLEOTIDE SEQUENCE [LARGE SCALE GENOMIC DNA]</scope>
    <source>
        <strain evidence="7 8">11-3469</strain>
    </source>
</reference>
<evidence type="ECO:0000313" key="8">
    <source>
        <dbReference type="Proteomes" id="UP000188532"/>
    </source>
</evidence>
<gene>
    <name evidence="7" type="ORF">BZL29_7812</name>
</gene>
<evidence type="ECO:0000313" key="7">
    <source>
        <dbReference type="EMBL" id="OOK65184.1"/>
    </source>
</evidence>
<feature type="transmembrane region" description="Helical" evidence="5">
    <location>
        <begin position="125"/>
        <end position="143"/>
    </location>
</feature>